<name>A0A7Y9QVT8_9BURK</name>
<reference evidence="2 3" key="1">
    <citation type="submission" date="2020-07" db="EMBL/GenBank/DDBJ databases">
        <title>Genomic Encyclopedia of Archaeal and Bacterial Type Strains, Phase II (KMG-II): from individual species to whole genera.</title>
        <authorList>
            <person name="Goeker M."/>
        </authorList>
    </citation>
    <scope>NUCLEOTIDE SEQUENCE [LARGE SCALE GENOMIC DNA]</scope>
    <source>
        <strain evidence="2 3">DSM 21226</strain>
    </source>
</reference>
<accession>A0A7Y9QVT8</accession>
<keyword evidence="3" id="KW-1185">Reference proteome</keyword>
<dbReference type="Pfam" id="PF13466">
    <property type="entry name" value="STAS_2"/>
    <property type="match status" value="1"/>
</dbReference>
<dbReference type="PROSITE" id="PS50801">
    <property type="entry name" value="STAS"/>
    <property type="match status" value="1"/>
</dbReference>
<dbReference type="InterPro" id="IPR036513">
    <property type="entry name" value="STAS_dom_sf"/>
</dbReference>
<dbReference type="InterPro" id="IPR058548">
    <property type="entry name" value="MlaB-like_STAS"/>
</dbReference>
<dbReference type="CDD" id="cd07043">
    <property type="entry name" value="STAS_anti-anti-sigma_factors"/>
    <property type="match status" value="1"/>
</dbReference>
<gene>
    <name evidence="2" type="ORF">BDD16_000817</name>
</gene>
<dbReference type="AlphaFoldDB" id="A0A7Y9QVT8"/>
<evidence type="ECO:0000313" key="3">
    <source>
        <dbReference type="Proteomes" id="UP000518288"/>
    </source>
</evidence>
<evidence type="ECO:0000259" key="1">
    <source>
        <dbReference type="PROSITE" id="PS50801"/>
    </source>
</evidence>
<organism evidence="2 3">
    <name type="scientific">Sphaerotilus montanus</name>
    <dbReference type="NCBI Taxonomy" id="522889"/>
    <lineage>
        <taxon>Bacteria</taxon>
        <taxon>Pseudomonadati</taxon>
        <taxon>Pseudomonadota</taxon>
        <taxon>Betaproteobacteria</taxon>
        <taxon>Burkholderiales</taxon>
        <taxon>Sphaerotilaceae</taxon>
        <taxon>Sphaerotilus</taxon>
    </lineage>
</organism>
<dbReference type="RefSeq" id="WP_246332462.1">
    <property type="nucleotide sequence ID" value="NZ_CAXYYM010000003.1"/>
</dbReference>
<evidence type="ECO:0000313" key="2">
    <source>
        <dbReference type="EMBL" id="NYG31831.1"/>
    </source>
</evidence>
<protein>
    <submittedName>
        <fullName evidence="2">Phospholipid transport system transporter-binding protein</fullName>
    </submittedName>
</protein>
<dbReference type="Proteomes" id="UP000518288">
    <property type="component" value="Unassembled WGS sequence"/>
</dbReference>
<feature type="domain" description="STAS" evidence="1">
    <location>
        <begin position="1"/>
        <end position="102"/>
    </location>
</feature>
<dbReference type="SUPFAM" id="SSF52091">
    <property type="entry name" value="SpoIIaa-like"/>
    <property type="match status" value="1"/>
</dbReference>
<dbReference type="EMBL" id="JACCFH010000001">
    <property type="protein sequence ID" value="NYG31831.1"/>
    <property type="molecule type" value="Genomic_DNA"/>
</dbReference>
<dbReference type="InterPro" id="IPR002645">
    <property type="entry name" value="STAS_dom"/>
</dbReference>
<comment type="caution">
    <text evidence="2">The sequence shown here is derived from an EMBL/GenBank/DDBJ whole genome shotgun (WGS) entry which is preliminary data.</text>
</comment>
<sequence length="102" mass="10397">MPAMQLPARITVREASAAVRTLASELARQPAGAVVDVDASGLQQFDSSALAVLVDLHRQAAAGGRSLHIDGLPRRLGELARVYGVADLVSSGRQPGGGQGAA</sequence>
<proteinExistence type="predicted"/>
<dbReference type="Gene3D" id="3.30.750.24">
    <property type="entry name" value="STAS domain"/>
    <property type="match status" value="1"/>
</dbReference>